<keyword evidence="2" id="KW-1185">Reference proteome</keyword>
<evidence type="ECO:0000313" key="1">
    <source>
        <dbReference type="EMBL" id="SMX31286.1"/>
    </source>
</evidence>
<organism evidence="1 2">
    <name type="scientific">Actibacterium lipolyticum</name>
    <dbReference type="NCBI Taxonomy" id="1524263"/>
    <lineage>
        <taxon>Bacteria</taxon>
        <taxon>Pseudomonadati</taxon>
        <taxon>Pseudomonadota</taxon>
        <taxon>Alphaproteobacteria</taxon>
        <taxon>Rhodobacterales</taxon>
        <taxon>Roseobacteraceae</taxon>
        <taxon>Actibacterium</taxon>
    </lineage>
</organism>
<dbReference type="Pfam" id="PF20181">
    <property type="entry name" value="DUF6544"/>
    <property type="match status" value="1"/>
</dbReference>
<proteinExistence type="predicted"/>
<protein>
    <submittedName>
        <fullName evidence="1">Uncharacterized protein</fullName>
    </submittedName>
</protein>
<accession>A0A238JNC9</accession>
<dbReference type="Proteomes" id="UP000202922">
    <property type="component" value="Unassembled WGS sequence"/>
</dbReference>
<reference evidence="2" key="1">
    <citation type="submission" date="2017-05" db="EMBL/GenBank/DDBJ databases">
        <authorList>
            <person name="Rodrigo-Torres L."/>
            <person name="Arahal R. D."/>
            <person name="Lucena T."/>
        </authorList>
    </citation>
    <scope>NUCLEOTIDE SEQUENCE [LARGE SCALE GENOMIC DNA]</scope>
    <source>
        <strain evidence="2">CECT 8621</strain>
    </source>
</reference>
<gene>
    <name evidence="1" type="ORF">COL8621_00371</name>
</gene>
<name>A0A238JNC9_9RHOB</name>
<evidence type="ECO:0000313" key="2">
    <source>
        <dbReference type="Proteomes" id="UP000202922"/>
    </source>
</evidence>
<dbReference type="EMBL" id="FXYE01000001">
    <property type="protein sequence ID" value="SMX31286.1"/>
    <property type="molecule type" value="Genomic_DNA"/>
</dbReference>
<dbReference type="InterPro" id="IPR046674">
    <property type="entry name" value="DUF6544"/>
</dbReference>
<dbReference type="OrthoDB" id="3671061at2"/>
<dbReference type="AlphaFoldDB" id="A0A238JNC9"/>
<dbReference type="RefSeq" id="WP_141137801.1">
    <property type="nucleotide sequence ID" value="NZ_FXYE01000001.1"/>
</dbReference>
<sequence>MKILLGLIGVVIAAVLCGSIWRVRVVERLRDTVLTDDLPSAAVPSLPPIIEAFAAKAGSVRGDLASQIAMSQSAEIRRGKGADFMMLTADHLASVGHTAFVWNARVPIGPFSAVRVIDSFTAGTGSLQVWLLGALRVGNATGPWLNKGEAMRYLAELPWFPDAILGNPALRWQVVYADRVRVSTSVGNEDVAVEFLFNAAGDIVEMHAKDRPDDVGGTTVLRDWRGYYRDYGEINGRRIPLSAEVGYDYPDGYEAYFFATVTDYTLTHRD</sequence>